<feature type="transmembrane region" description="Helical" evidence="1">
    <location>
        <begin position="41"/>
        <end position="63"/>
    </location>
</feature>
<accession>A0A5R9J3Q3</accession>
<evidence type="ECO:0008006" key="4">
    <source>
        <dbReference type="Google" id="ProtNLM"/>
    </source>
</evidence>
<evidence type="ECO:0000313" key="2">
    <source>
        <dbReference type="EMBL" id="TLU71127.1"/>
    </source>
</evidence>
<keyword evidence="1" id="KW-0812">Transmembrane</keyword>
<organism evidence="2 3">
    <name type="scientific">Lichenicoccus roseus</name>
    <dbReference type="NCBI Taxonomy" id="2683649"/>
    <lineage>
        <taxon>Bacteria</taxon>
        <taxon>Pseudomonadati</taxon>
        <taxon>Pseudomonadota</taxon>
        <taxon>Alphaproteobacteria</taxon>
        <taxon>Acetobacterales</taxon>
        <taxon>Acetobacteraceae</taxon>
        <taxon>Lichenicoccus</taxon>
    </lineage>
</organism>
<name>A0A5R9J3Q3_9PROT</name>
<sequence length="69" mass="7364">MIADADKARVAAAIREAEKHTSGEIFCVIARHSSDYRLFPIAWAAAAALAAPLPILALTSWSAPVVYIL</sequence>
<proteinExistence type="predicted"/>
<keyword evidence="1" id="KW-0472">Membrane</keyword>
<keyword evidence="1" id="KW-1133">Transmembrane helix</keyword>
<gene>
    <name evidence="2" type="ORF">FE263_18310</name>
</gene>
<evidence type="ECO:0000256" key="1">
    <source>
        <dbReference type="SAM" id="Phobius"/>
    </source>
</evidence>
<reference evidence="2 3" key="1">
    <citation type="submission" date="2019-05" db="EMBL/GenBank/DDBJ databases">
        <authorList>
            <person name="Pankratov T."/>
            <person name="Grouzdev D."/>
        </authorList>
    </citation>
    <scope>NUCLEOTIDE SEQUENCE [LARGE SCALE GENOMIC DNA]</scope>
    <source>
        <strain evidence="2 3">KEBCLARHB70R</strain>
    </source>
</reference>
<comment type="caution">
    <text evidence="2">The sequence shown here is derived from an EMBL/GenBank/DDBJ whole genome shotgun (WGS) entry which is preliminary data.</text>
</comment>
<dbReference type="EMBL" id="VCDI01000008">
    <property type="protein sequence ID" value="TLU71127.1"/>
    <property type="molecule type" value="Genomic_DNA"/>
</dbReference>
<dbReference type="Proteomes" id="UP000305654">
    <property type="component" value="Unassembled WGS sequence"/>
</dbReference>
<dbReference type="AlphaFoldDB" id="A0A5R9J3Q3"/>
<evidence type="ECO:0000313" key="3">
    <source>
        <dbReference type="Proteomes" id="UP000305654"/>
    </source>
</evidence>
<keyword evidence="3" id="KW-1185">Reference proteome</keyword>
<dbReference type="RefSeq" id="WP_138327484.1">
    <property type="nucleotide sequence ID" value="NZ_VCDI01000008.1"/>
</dbReference>
<protein>
    <recommendedName>
        <fullName evidence="4">TPM domain-containing protein</fullName>
    </recommendedName>
</protein>